<dbReference type="Proteomes" id="UP001056500">
    <property type="component" value="Chromosome"/>
</dbReference>
<proteinExistence type="predicted"/>
<accession>A0ABY4WJ61</accession>
<evidence type="ECO:0000313" key="1">
    <source>
        <dbReference type="EMBL" id="USG65404.1"/>
    </source>
</evidence>
<protein>
    <submittedName>
        <fullName evidence="1">DUF6042 family protein</fullName>
    </submittedName>
</protein>
<evidence type="ECO:0000313" key="2">
    <source>
        <dbReference type="Proteomes" id="UP001056500"/>
    </source>
</evidence>
<keyword evidence="2" id="KW-1185">Reference proteome</keyword>
<sequence>MQTIRDIRENSVDGVAIPAAYAANGWSNVLPHEMNVLFQALCFAVTKGESKAEMNEIMDGFEGLKNTFTEPKEEMFKSKEDFEGYVHLLERHKKVINRSGYEYPTSREEALALFEKWGLLLDKGDVWDVPISPFPDTLDLFQLTENEQVALIYLKLEALVHPVFSRLILALHERDDEVFHLSKADLKQMLSTNDAMLTEVLIKLTPYLQEPVENMLEIPDDEPMTFSVVWERVYEDFLKQDYSSNVQ</sequence>
<organism evidence="1 2">
    <name type="scientific">Brevibacillus ruminantium</name>
    <dbReference type="NCBI Taxonomy" id="2950604"/>
    <lineage>
        <taxon>Bacteria</taxon>
        <taxon>Bacillati</taxon>
        <taxon>Bacillota</taxon>
        <taxon>Bacilli</taxon>
        <taxon>Bacillales</taxon>
        <taxon>Paenibacillaceae</taxon>
        <taxon>Brevibacillus</taxon>
    </lineage>
</organism>
<dbReference type="EMBL" id="CP098755">
    <property type="protein sequence ID" value="USG65404.1"/>
    <property type="molecule type" value="Genomic_DNA"/>
</dbReference>
<gene>
    <name evidence="1" type="ORF">NDK47_25410</name>
</gene>
<dbReference type="Pfam" id="PF19508">
    <property type="entry name" value="DUF6042"/>
    <property type="match status" value="1"/>
</dbReference>
<reference evidence="1" key="1">
    <citation type="submission" date="2022-06" db="EMBL/GenBank/DDBJ databases">
        <title>Genome sequencing of Brevibacillus sp. BB3-R1.</title>
        <authorList>
            <person name="Heo J."/>
            <person name="Lee D."/>
            <person name="Won M."/>
            <person name="Han B.-H."/>
            <person name="Hong S.-B."/>
            <person name="Kwon S.-W."/>
        </authorList>
    </citation>
    <scope>NUCLEOTIDE SEQUENCE</scope>
    <source>
        <strain evidence="1">BB3-R1</strain>
    </source>
</reference>
<dbReference type="InterPro" id="IPR046105">
    <property type="entry name" value="DUF6042"/>
</dbReference>
<name>A0ABY4WJ61_9BACL</name>
<dbReference type="RefSeq" id="WP_251872488.1">
    <property type="nucleotide sequence ID" value="NZ_CP098755.1"/>
</dbReference>